<feature type="compositionally biased region" description="Low complexity" evidence="1">
    <location>
        <begin position="104"/>
        <end position="113"/>
    </location>
</feature>
<evidence type="ECO:0000256" key="1">
    <source>
        <dbReference type="SAM" id="MobiDB-lite"/>
    </source>
</evidence>
<dbReference type="Proteomes" id="UP000441523">
    <property type="component" value="Unassembled WGS sequence"/>
</dbReference>
<proteinExistence type="predicted"/>
<dbReference type="AlphaFoldDB" id="A0A6N6MRE6"/>
<evidence type="ECO:0000313" key="2">
    <source>
        <dbReference type="EMBL" id="KAB1071150.1"/>
    </source>
</evidence>
<feature type="region of interest" description="Disordered" evidence="1">
    <location>
        <begin position="101"/>
        <end position="120"/>
    </location>
</feature>
<evidence type="ECO:0000313" key="3">
    <source>
        <dbReference type="Proteomes" id="UP000441523"/>
    </source>
</evidence>
<organism evidence="2 3">
    <name type="scientific">Methylobacterium planeticum</name>
    <dbReference type="NCBI Taxonomy" id="2615211"/>
    <lineage>
        <taxon>Bacteria</taxon>
        <taxon>Pseudomonadati</taxon>
        <taxon>Pseudomonadota</taxon>
        <taxon>Alphaproteobacteria</taxon>
        <taxon>Hyphomicrobiales</taxon>
        <taxon>Methylobacteriaceae</taxon>
        <taxon>Methylobacterium</taxon>
    </lineage>
</organism>
<accession>A0A6N6MRE6</accession>
<dbReference type="RefSeq" id="WP_150965408.1">
    <property type="nucleotide sequence ID" value="NZ_VZZJ01000020.1"/>
</dbReference>
<dbReference type="EMBL" id="VZZJ01000020">
    <property type="protein sequence ID" value="KAB1071150.1"/>
    <property type="molecule type" value="Genomic_DNA"/>
</dbReference>
<comment type="caution">
    <text evidence="2">The sequence shown here is derived from an EMBL/GenBank/DDBJ whole genome shotgun (WGS) entry which is preliminary data.</text>
</comment>
<reference evidence="2 3" key="1">
    <citation type="submission" date="2019-09" db="EMBL/GenBank/DDBJ databases">
        <title>YIM 132548 draft genome.</title>
        <authorList>
            <person name="Jiang L."/>
        </authorList>
    </citation>
    <scope>NUCLEOTIDE SEQUENCE [LARGE SCALE GENOMIC DNA]</scope>
    <source>
        <strain evidence="2 3">YIM 132548</strain>
    </source>
</reference>
<sequence length="134" mass="15282">MTRRPAAPLDLSKLSDEQRERRAQVVRFGELAFGPNWKSELARTLSKVRGVEVAEEQVHAWIRGKRPVPEGIVRELQHVQIEISFALADRARALQYWPDPVPQEPSAVEAAPAERPPETREQVVARIMDEIADW</sequence>
<gene>
    <name evidence="2" type="ORF">F6X51_19820</name>
</gene>
<keyword evidence="3" id="KW-1185">Reference proteome</keyword>
<protein>
    <submittedName>
        <fullName evidence="2">Uncharacterized protein</fullName>
    </submittedName>
</protein>
<name>A0A6N6MRE6_9HYPH</name>